<protein>
    <submittedName>
        <fullName evidence="2">tRNA (Adenosine(37)-N6)-threonylcarbamoyltransferase complex dimerization subunit type 1 TsaB</fullName>
    </submittedName>
</protein>
<dbReference type="InterPro" id="IPR043129">
    <property type="entry name" value="ATPase_NBD"/>
</dbReference>
<evidence type="ECO:0000259" key="1">
    <source>
        <dbReference type="Pfam" id="PF00814"/>
    </source>
</evidence>
<organism evidence="2">
    <name type="scientific">Caldilinea aerophila</name>
    <dbReference type="NCBI Taxonomy" id="133453"/>
    <lineage>
        <taxon>Bacteria</taxon>
        <taxon>Bacillati</taxon>
        <taxon>Chloroflexota</taxon>
        <taxon>Caldilineae</taxon>
        <taxon>Caldilineales</taxon>
        <taxon>Caldilineaceae</taxon>
        <taxon>Caldilinea</taxon>
    </lineage>
</organism>
<dbReference type="NCBIfam" id="TIGR03725">
    <property type="entry name" value="T6A_YeaZ"/>
    <property type="match status" value="1"/>
</dbReference>
<dbReference type="AlphaFoldDB" id="A0A7C1JYS1"/>
<dbReference type="InterPro" id="IPR022496">
    <property type="entry name" value="T6A_TsaB"/>
</dbReference>
<dbReference type="GO" id="GO:0002949">
    <property type="term" value="P:tRNA threonylcarbamoyladenosine modification"/>
    <property type="evidence" value="ECO:0007669"/>
    <property type="project" value="InterPro"/>
</dbReference>
<evidence type="ECO:0000313" key="2">
    <source>
        <dbReference type="EMBL" id="HDX32290.1"/>
    </source>
</evidence>
<feature type="domain" description="Gcp-like" evidence="1">
    <location>
        <begin position="80"/>
        <end position="176"/>
    </location>
</feature>
<gene>
    <name evidence="2" type="primary">tsaB</name>
    <name evidence="2" type="ORF">ENQ20_12515</name>
</gene>
<sequence length="277" mass="29317">MRILRCSANHNSLTSESGCLFFVQRICVEEQVQLEASSDRSAIILVMLLAMDTASTTASVAVYDLNKAQLVGEITWEGRRRQTQDLLVTVRQLMSTVDAMPADITALAVTTGPGSFTGVRIAISAAKGIGLGLPNPPAAIGVPTLTVTAAPWHTLAAACSAAPPVCAVMFAGRGRYHWTLFAADEPLHRPGADAHRTGTAAEFSAFLEQTNARSLWLVGEIDASLANAVQPLSHVTLIEPVYGLRRAGVLAHVAARLLAAGVVESLASLQPLYLREP</sequence>
<dbReference type="InterPro" id="IPR000905">
    <property type="entry name" value="Gcp-like_dom"/>
</dbReference>
<comment type="caution">
    <text evidence="2">The sequence shown here is derived from an EMBL/GenBank/DDBJ whole genome shotgun (WGS) entry which is preliminary data.</text>
</comment>
<proteinExistence type="predicted"/>
<reference evidence="2" key="1">
    <citation type="journal article" date="2020" name="mSystems">
        <title>Genome- and Community-Level Interaction Insights into Carbon Utilization and Element Cycling Functions of Hydrothermarchaeota in Hydrothermal Sediment.</title>
        <authorList>
            <person name="Zhou Z."/>
            <person name="Liu Y."/>
            <person name="Xu W."/>
            <person name="Pan J."/>
            <person name="Luo Z.H."/>
            <person name="Li M."/>
        </authorList>
    </citation>
    <scope>NUCLEOTIDE SEQUENCE [LARGE SCALE GENOMIC DNA]</scope>
    <source>
        <strain evidence="2">SpSt-289</strain>
    </source>
</reference>
<dbReference type="EMBL" id="DSMG01000122">
    <property type="protein sequence ID" value="HDX32290.1"/>
    <property type="molecule type" value="Genomic_DNA"/>
</dbReference>
<accession>A0A7C1JYS1</accession>
<dbReference type="SUPFAM" id="SSF53067">
    <property type="entry name" value="Actin-like ATPase domain"/>
    <property type="match status" value="1"/>
</dbReference>
<keyword evidence="2" id="KW-0808">Transferase</keyword>
<dbReference type="GO" id="GO:0016740">
    <property type="term" value="F:transferase activity"/>
    <property type="evidence" value="ECO:0007669"/>
    <property type="project" value="UniProtKB-KW"/>
</dbReference>
<name>A0A7C1JYS1_9CHLR</name>
<dbReference type="Gene3D" id="3.30.420.40">
    <property type="match status" value="2"/>
</dbReference>
<dbReference type="Pfam" id="PF00814">
    <property type="entry name" value="TsaD"/>
    <property type="match status" value="1"/>
</dbReference>